<dbReference type="GO" id="GO:0005634">
    <property type="term" value="C:nucleus"/>
    <property type="evidence" value="ECO:0007669"/>
    <property type="project" value="UniProtKB-SubCell"/>
</dbReference>
<comment type="subcellular location">
    <subcellularLocation>
        <location evidence="2">Chromosome</location>
    </subcellularLocation>
    <subcellularLocation>
        <location evidence="1">Nucleus</location>
    </subcellularLocation>
</comment>
<dbReference type="GO" id="GO:0030915">
    <property type="term" value="C:Smc5-Smc6 complex"/>
    <property type="evidence" value="ECO:0007669"/>
    <property type="project" value="TreeGrafter"/>
</dbReference>
<dbReference type="GO" id="GO:0003684">
    <property type="term" value="F:damaged DNA binding"/>
    <property type="evidence" value="ECO:0007669"/>
    <property type="project" value="TreeGrafter"/>
</dbReference>
<evidence type="ECO:0000256" key="3">
    <source>
        <dbReference type="ARBA" id="ARBA00006793"/>
    </source>
</evidence>
<dbReference type="GO" id="GO:0005524">
    <property type="term" value="F:ATP binding"/>
    <property type="evidence" value="ECO:0007669"/>
    <property type="project" value="UniProtKB-KW"/>
</dbReference>
<evidence type="ECO:0000256" key="2">
    <source>
        <dbReference type="ARBA" id="ARBA00004286"/>
    </source>
</evidence>
<comment type="similarity">
    <text evidence="3">Belongs to the SMC family. SMC6 subfamily.</text>
</comment>
<protein>
    <submittedName>
        <fullName evidence="15">ARAD1C09900p</fullName>
    </submittedName>
</protein>
<feature type="coiled-coil region" evidence="12">
    <location>
        <begin position="251"/>
        <end position="338"/>
    </location>
</feature>
<dbReference type="PANTHER" id="PTHR19306:SF6">
    <property type="entry name" value="STRUCTURAL MAINTENANCE OF CHROMOSOMES PROTEIN 6"/>
    <property type="match status" value="1"/>
</dbReference>
<keyword evidence="9" id="KW-0233">DNA recombination</keyword>
<dbReference type="PANTHER" id="PTHR19306">
    <property type="entry name" value="STRUCTURAL MAINTENANCE OF CHROMOSOMES 5,6 SMC5, SMC6"/>
    <property type="match status" value="1"/>
</dbReference>
<keyword evidence="10" id="KW-0234">DNA repair</keyword>
<proteinExistence type="inferred from homology"/>
<dbReference type="InterPro" id="IPR003395">
    <property type="entry name" value="RecF/RecN/SMC_N"/>
</dbReference>
<dbReference type="GO" id="GO:0035861">
    <property type="term" value="C:site of double-strand break"/>
    <property type="evidence" value="ECO:0007669"/>
    <property type="project" value="TreeGrafter"/>
</dbReference>
<evidence type="ECO:0000256" key="10">
    <source>
        <dbReference type="ARBA" id="ARBA00023204"/>
    </source>
</evidence>
<dbReference type="PhylomeDB" id="A0A060T0P4"/>
<evidence type="ECO:0000313" key="15">
    <source>
        <dbReference type="EMBL" id="CDP34329.1"/>
    </source>
</evidence>
<evidence type="ECO:0000256" key="5">
    <source>
        <dbReference type="ARBA" id="ARBA00022741"/>
    </source>
</evidence>
<evidence type="ECO:0000256" key="8">
    <source>
        <dbReference type="ARBA" id="ARBA00023054"/>
    </source>
</evidence>
<keyword evidence="6" id="KW-0227">DNA damage</keyword>
<keyword evidence="8 12" id="KW-0175">Coiled coil</keyword>
<evidence type="ECO:0000256" key="11">
    <source>
        <dbReference type="ARBA" id="ARBA00023242"/>
    </source>
</evidence>
<gene>
    <name evidence="15" type="ORF">GNLVRS02_ARAD1C09900g</name>
</gene>
<feature type="domain" description="RecF/RecN/SMC N-terminal" evidence="14">
    <location>
        <begin position="68"/>
        <end position="1080"/>
    </location>
</feature>
<accession>A0A060T0P4</accession>
<keyword evidence="5" id="KW-0547">Nucleotide-binding</keyword>
<evidence type="ECO:0000259" key="14">
    <source>
        <dbReference type="Pfam" id="PF02463"/>
    </source>
</evidence>
<evidence type="ECO:0000256" key="6">
    <source>
        <dbReference type="ARBA" id="ARBA00022763"/>
    </source>
</evidence>
<dbReference type="GO" id="GO:0003697">
    <property type="term" value="F:single-stranded DNA binding"/>
    <property type="evidence" value="ECO:0007669"/>
    <property type="project" value="TreeGrafter"/>
</dbReference>
<feature type="coiled-coil region" evidence="12">
    <location>
        <begin position="362"/>
        <end position="497"/>
    </location>
</feature>
<feature type="coiled-coil region" evidence="12">
    <location>
        <begin position="684"/>
        <end position="880"/>
    </location>
</feature>
<name>A0A060T0P4_BLAAD</name>
<dbReference type="EMBL" id="HG937693">
    <property type="protein sequence ID" value="CDP34329.1"/>
    <property type="molecule type" value="Genomic_DNA"/>
</dbReference>
<sequence length="1110" mass="127198">MPSVEASSDERPRKRARVIDGTERADMDPSESSTELLSPFMTETGNTTATASPAPSGVQSDYWQAGRIKRLDMVNFMCHEKRRIEFGPRMNLITGKNGSGKSTVLTAISTCLGGRASSSNRGSNVKDLIKHGKSSALIVVTFCNTGNGAYKDAIDGDIYGHEIVVQRKLLSSGSSSYQITGPGMDNDRNRKKTGQKEELDRILDHFQIYIDNPFTILTQDLAREFLTSTTPERKAAFLNQAMFVDKILSANSRTEQSLEQLVNQVKAKKQDIENLKVDYMKRRNEFDQAEEVRNAGLKRAEIQAKQTWLKVHEHERNIEELESRIAEIERKIQSLRNADEAPQRIQQIEGQITDLDKRIGEYAESKNNITRQSEEVKRKDREIRNVISSIGVDYQQISQQVDTEQARLDDLKSQMDKILSEDAEDQKAETNRKLTAIKEKLEAASRKKVQLERELFELRSNSPDDLRSSFLSAKEKFDEASSMVQQLEREISSLKASENQRLSAYGRNFIPFFREFEQNISQFDKRPIGPCAFHTSLTDTAWSSVLESFFGVQKSTFLVFTPGDRERLRRLADKHDVRCQIALRSQSTFDYRDGLPDTNHPTILDVLEFEEEHVKLYFIDALRIENVVLIRDRKEATMFMEKAPKNVATCLALDQRRSGGFRLNKLRNGFSQSLIDYQGAPCIKTNLNALIAQKESSLNAAKADRDRYHRSLEEIKSRQRSNEGKIRELDNHVETQKRIIRSCEKEKNDLEDALEVDNESALNQLRIDMENCESALGRYKQQLSDSRNDLAEQKEKSAGFMTRLQELHAEGQEFQFAMDKLNKKKDSLRQDIQHFERLQSQSRERLQRLQNEANAKREKIQQIKLERDVQEKRAQELSVNPERPTFADGENETTLAQELAHVEAVIRNTDIPLSYEETVNQLAIAQENYRKGRESYEAFKKLFRESKKQYTRRLQALERVQQTNLGSIKRQFQMNLQRRGFTGEIVHSMGKHCSLETVDLKIATAHGQGGRQDTSTLSGGEKSYSQISLLVAIWRNIGAHLLALDEFDVFMDRVNRRNSLQMVYESLRDLESAQSILITPQNLEPGDIDFDSPLINVWRMDDPRSSTNGS</sequence>
<dbReference type="SUPFAM" id="SSF52540">
    <property type="entry name" value="P-loop containing nucleoside triphosphate hydrolases"/>
    <property type="match status" value="1"/>
</dbReference>
<evidence type="ECO:0000256" key="1">
    <source>
        <dbReference type="ARBA" id="ARBA00004123"/>
    </source>
</evidence>
<dbReference type="Pfam" id="PF02463">
    <property type="entry name" value="SMC_N"/>
    <property type="match status" value="1"/>
</dbReference>
<evidence type="ECO:0000256" key="4">
    <source>
        <dbReference type="ARBA" id="ARBA00022454"/>
    </source>
</evidence>
<dbReference type="InterPro" id="IPR027417">
    <property type="entry name" value="P-loop_NTPase"/>
</dbReference>
<feature type="compositionally biased region" description="Basic and acidic residues" evidence="13">
    <location>
        <begin position="8"/>
        <end position="27"/>
    </location>
</feature>
<evidence type="ECO:0000256" key="9">
    <source>
        <dbReference type="ARBA" id="ARBA00023172"/>
    </source>
</evidence>
<evidence type="ECO:0000256" key="12">
    <source>
        <dbReference type="SAM" id="Coils"/>
    </source>
</evidence>
<keyword evidence="7" id="KW-0067">ATP-binding</keyword>
<dbReference type="GO" id="GO:0007059">
    <property type="term" value="P:chromosome segregation"/>
    <property type="evidence" value="ECO:0007669"/>
    <property type="project" value="UniProtKB-ARBA"/>
</dbReference>
<evidence type="ECO:0000256" key="7">
    <source>
        <dbReference type="ARBA" id="ARBA00022840"/>
    </source>
</evidence>
<keyword evidence="11" id="KW-0539">Nucleus</keyword>
<reference evidence="15" key="2">
    <citation type="submission" date="2014-06" db="EMBL/GenBank/DDBJ databases">
        <title>The complete genome of Blastobotrys (Arxula) adeninivorans LS3 - a yeast of biotechnological interest.</title>
        <authorList>
            <person name="Kunze G."/>
            <person name="Gaillardin C."/>
            <person name="Czernicka M."/>
            <person name="Durrens P."/>
            <person name="Martin T."/>
            <person name="Boer E."/>
            <person name="Gabaldon T."/>
            <person name="Cruz J."/>
            <person name="Talla E."/>
            <person name="Marck C."/>
            <person name="Goffeau A."/>
            <person name="Barbe V."/>
            <person name="Baret P."/>
            <person name="Baronian K."/>
            <person name="Beier S."/>
            <person name="Bleykasten C."/>
            <person name="Bode R."/>
            <person name="Casaregola S."/>
            <person name="Despons L."/>
            <person name="Fairhead C."/>
            <person name="Giersberg M."/>
            <person name="Gierski P."/>
            <person name="Hahnel U."/>
            <person name="Hartmann A."/>
            <person name="Jankowska D."/>
            <person name="Jubin C."/>
            <person name="Jung P."/>
            <person name="Lafontaine I."/>
            <person name="Leh-Louis V."/>
            <person name="Lemaire M."/>
            <person name="Marcet-Houben M."/>
            <person name="Mascher M."/>
            <person name="Morel G."/>
            <person name="Richard G.-F."/>
            <person name="Riechen J."/>
            <person name="Sacerdot C."/>
            <person name="Sarkar A."/>
            <person name="Savel G."/>
            <person name="Schacherer J."/>
            <person name="Sherman D."/>
            <person name="Straub M.-L."/>
            <person name="Stein N."/>
            <person name="Thierry A."/>
            <person name="Trautwein-Schult A."/>
            <person name="Westhof E."/>
            <person name="Worch S."/>
            <person name="Dujon B."/>
            <person name="Souciet J.-L."/>
            <person name="Wincker P."/>
            <person name="Scholz U."/>
            <person name="Neuveglise N."/>
        </authorList>
    </citation>
    <scope>NUCLEOTIDE SEQUENCE</scope>
    <source>
        <strain evidence="15">LS3</strain>
    </source>
</reference>
<reference evidence="15" key="1">
    <citation type="submission" date="2014-02" db="EMBL/GenBank/DDBJ databases">
        <authorList>
            <person name="Genoscope - CEA"/>
        </authorList>
    </citation>
    <scope>NUCLEOTIDE SEQUENCE</scope>
    <source>
        <strain evidence="15">LS3</strain>
    </source>
</reference>
<keyword evidence="4" id="KW-0158">Chromosome</keyword>
<organism evidence="15">
    <name type="scientific">Blastobotrys adeninivorans</name>
    <name type="common">Yeast</name>
    <name type="synonym">Arxula adeninivorans</name>
    <dbReference type="NCBI Taxonomy" id="409370"/>
    <lineage>
        <taxon>Eukaryota</taxon>
        <taxon>Fungi</taxon>
        <taxon>Dikarya</taxon>
        <taxon>Ascomycota</taxon>
        <taxon>Saccharomycotina</taxon>
        <taxon>Dipodascomycetes</taxon>
        <taxon>Dipodascales</taxon>
        <taxon>Trichomonascaceae</taxon>
        <taxon>Blastobotrys</taxon>
    </lineage>
</organism>
<evidence type="ECO:0000256" key="13">
    <source>
        <dbReference type="SAM" id="MobiDB-lite"/>
    </source>
</evidence>
<dbReference type="AlphaFoldDB" id="A0A060T0P4"/>
<dbReference type="GO" id="GO:0000724">
    <property type="term" value="P:double-strand break repair via homologous recombination"/>
    <property type="evidence" value="ECO:0007669"/>
    <property type="project" value="TreeGrafter"/>
</dbReference>
<dbReference type="Gene3D" id="3.40.50.300">
    <property type="entry name" value="P-loop containing nucleotide triphosphate hydrolases"/>
    <property type="match status" value="2"/>
</dbReference>
<feature type="region of interest" description="Disordered" evidence="13">
    <location>
        <begin position="1"/>
        <end position="35"/>
    </location>
</feature>